<dbReference type="GeneID" id="107265717"/>
<feature type="region of interest" description="Disordered" evidence="6">
    <location>
        <begin position="2070"/>
        <end position="2090"/>
    </location>
</feature>
<evidence type="ECO:0000256" key="1">
    <source>
        <dbReference type="ARBA" id="ARBA00004240"/>
    </source>
</evidence>
<evidence type="ECO:0000313" key="12">
    <source>
        <dbReference type="RefSeq" id="XP_024939374.1"/>
    </source>
</evidence>
<feature type="compositionally biased region" description="Polar residues" evidence="6">
    <location>
        <begin position="173"/>
        <end position="193"/>
    </location>
</feature>
<feature type="region of interest" description="Disordered" evidence="6">
    <location>
        <begin position="614"/>
        <end position="641"/>
    </location>
</feature>
<feature type="compositionally biased region" description="Basic and acidic residues" evidence="6">
    <location>
        <begin position="2151"/>
        <end position="2161"/>
    </location>
</feature>
<comment type="subcellular location">
    <subcellularLocation>
        <location evidence="1">Endoplasmic reticulum</location>
    </subcellularLocation>
</comment>
<reference evidence="9 10" key="1">
    <citation type="submission" date="2025-04" db="UniProtKB">
        <authorList>
            <consortium name="RefSeq"/>
        </authorList>
    </citation>
    <scope>IDENTIFICATION</scope>
</reference>
<dbReference type="RefSeq" id="XP_024939374.1">
    <property type="nucleotide sequence ID" value="XM_025083606.1"/>
</dbReference>
<feature type="compositionally biased region" description="Basic and acidic residues" evidence="6">
    <location>
        <begin position="824"/>
        <end position="833"/>
    </location>
</feature>
<feature type="compositionally biased region" description="Low complexity" evidence="6">
    <location>
        <begin position="1826"/>
        <end position="1866"/>
    </location>
</feature>
<feature type="region of interest" description="Disordered" evidence="6">
    <location>
        <begin position="1984"/>
        <end position="2037"/>
    </location>
</feature>
<feature type="compositionally biased region" description="Polar residues" evidence="6">
    <location>
        <begin position="394"/>
        <end position="411"/>
    </location>
</feature>
<evidence type="ECO:0000313" key="11">
    <source>
        <dbReference type="RefSeq" id="XP_015590952.1"/>
    </source>
</evidence>
<evidence type="ECO:0000313" key="9">
    <source>
        <dbReference type="RefSeq" id="XP_015590939.1"/>
    </source>
</evidence>
<dbReference type="Pfam" id="PF12931">
    <property type="entry name" value="TPR_Sec16"/>
    <property type="match status" value="1"/>
</dbReference>
<feature type="domain" description="Sec16 Sec23-binding" evidence="7">
    <location>
        <begin position="1471"/>
        <end position="1707"/>
    </location>
</feature>
<feature type="region of interest" description="Disordered" evidence="6">
    <location>
        <begin position="81"/>
        <end position="193"/>
    </location>
</feature>
<feature type="region of interest" description="Disordered" evidence="6">
    <location>
        <begin position="285"/>
        <end position="349"/>
    </location>
</feature>
<dbReference type="GO" id="GO:0016192">
    <property type="term" value="P:vesicle-mediated transport"/>
    <property type="evidence" value="ECO:0007669"/>
    <property type="project" value="UniProtKB-KW"/>
</dbReference>
<dbReference type="RefSeq" id="XP_015590939.1">
    <property type="nucleotide sequence ID" value="XM_015735453.2"/>
</dbReference>
<feature type="compositionally biased region" description="Polar residues" evidence="6">
    <location>
        <begin position="792"/>
        <end position="804"/>
    </location>
</feature>
<dbReference type="CDD" id="cd09233">
    <property type="entry name" value="ACE1-Sec16-like"/>
    <property type="match status" value="1"/>
</dbReference>
<feature type="region of interest" description="Disordered" evidence="6">
    <location>
        <begin position="1423"/>
        <end position="1458"/>
    </location>
</feature>
<feature type="compositionally biased region" description="Basic and acidic residues" evidence="6">
    <location>
        <begin position="1446"/>
        <end position="1456"/>
    </location>
</feature>
<feature type="compositionally biased region" description="Polar residues" evidence="6">
    <location>
        <begin position="1867"/>
        <end position="1880"/>
    </location>
</feature>
<feature type="compositionally biased region" description="Low complexity" evidence="6">
    <location>
        <begin position="81"/>
        <end position="98"/>
    </location>
</feature>
<feature type="compositionally biased region" description="Low complexity" evidence="6">
    <location>
        <begin position="2129"/>
        <end position="2143"/>
    </location>
</feature>
<keyword evidence="8" id="KW-1185">Reference proteome</keyword>
<feature type="compositionally biased region" description="Low complexity" evidence="6">
    <location>
        <begin position="711"/>
        <end position="728"/>
    </location>
</feature>
<feature type="compositionally biased region" description="Polar residues" evidence="6">
    <location>
        <begin position="545"/>
        <end position="580"/>
    </location>
</feature>
<feature type="compositionally biased region" description="Basic and acidic residues" evidence="6">
    <location>
        <begin position="959"/>
        <end position="968"/>
    </location>
</feature>
<keyword evidence="4" id="KW-0256">Endoplasmic reticulum</keyword>
<name>A0AAJ7BP79_CEPCN</name>
<feature type="region of interest" description="Disordered" evidence="6">
    <location>
        <begin position="2127"/>
        <end position="2186"/>
    </location>
</feature>
<keyword evidence="5" id="KW-0931">ER-Golgi transport</keyword>
<feature type="region of interest" description="Disordered" evidence="6">
    <location>
        <begin position="1761"/>
        <end position="1957"/>
    </location>
</feature>
<dbReference type="InterPro" id="IPR024298">
    <property type="entry name" value="Sec16_Sec23-bd"/>
</dbReference>
<evidence type="ECO:0000313" key="10">
    <source>
        <dbReference type="RefSeq" id="XP_015590946.1"/>
    </source>
</evidence>
<evidence type="ECO:0000256" key="4">
    <source>
        <dbReference type="ARBA" id="ARBA00022824"/>
    </source>
</evidence>
<feature type="region of interest" description="Disordered" evidence="6">
    <location>
        <begin position="677"/>
        <end position="1142"/>
    </location>
</feature>
<dbReference type="Proteomes" id="UP000694920">
    <property type="component" value="Unplaced"/>
</dbReference>
<gene>
    <name evidence="9 10 11 12" type="primary">LOC107265717</name>
</gene>
<dbReference type="PANTHER" id="PTHR13402">
    <property type="entry name" value="RGPR-RELATED"/>
    <property type="match status" value="1"/>
</dbReference>
<keyword evidence="3" id="KW-0813">Transport</keyword>
<feature type="compositionally biased region" description="Low complexity" evidence="6">
    <location>
        <begin position="1166"/>
        <end position="1176"/>
    </location>
</feature>
<feature type="compositionally biased region" description="Low complexity" evidence="6">
    <location>
        <begin position="112"/>
        <end position="122"/>
    </location>
</feature>
<feature type="compositionally biased region" description="Low complexity" evidence="6">
    <location>
        <begin position="412"/>
        <end position="427"/>
    </location>
</feature>
<feature type="compositionally biased region" description="Polar residues" evidence="6">
    <location>
        <begin position="295"/>
        <end position="308"/>
    </location>
</feature>
<protein>
    <submittedName>
        <fullName evidence="9 10">Protein transport protein Sec16A isoform X1</fullName>
    </submittedName>
</protein>
<accession>A0AAJ7BP79</accession>
<dbReference type="RefSeq" id="XP_015590952.1">
    <property type="nucleotide sequence ID" value="XM_015735466.2"/>
</dbReference>
<dbReference type="GO" id="GO:0070973">
    <property type="term" value="P:protein localization to endoplasmic reticulum exit site"/>
    <property type="evidence" value="ECO:0007669"/>
    <property type="project" value="TreeGrafter"/>
</dbReference>
<feature type="compositionally biased region" description="Low complexity" evidence="6">
    <location>
        <begin position="2018"/>
        <end position="2034"/>
    </location>
</feature>
<evidence type="ECO:0000256" key="2">
    <source>
        <dbReference type="ARBA" id="ARBA00005927"/>
    </source>
</evidence>
<sequence>MNNPFRARPSRSRVDPAVVGFETQSQTVYGTVPTLNQPAIPTNNVYQHQAPVTNQLQQSSDPWVWGSENVNNGNDSWNWSVDQSTDSQPQQQQQFVPTYTNNGQPATNPVPNNYYKNLNGNNRAGILNQYPSSGKNTPGSASRESTPNHSDSYSHYTNYSFNQHYPTPPRPNSAKSSTGHSDHSQWSTEQQPQSIPYVQPTSAMLNQKNQTPPLPPPVNSYNWNNVDQQTISSTHTWQNHTNAPTSSGGYFESNVPTEGQHVENMGNNWHQQMVQHIAEQHPQVPVTVPAPSGKETGSNDRSANWSSQHQERETSNSWSSQGNVSSNQWPNQNSESNVPPQWQPTILNQSEQPGSINLTQQWQQPNVQHDVQPNQWIQHKPETSNIPEDIPPQEITSNKLPSNDWQQVQPPSSHFHSSSGSTASGSTLNLANNADRQDEQNKIATFIGSSTSLNDIPAQTQINPMLIPEQKDWAVPDTNLTSDNSEKIPAQNKTETNWNSDGEWNTIPVSELSSGFNELSLVNKPDKNLENQNSQMETCPPHSGDWTSHSTSSFCPSNTNNDTATPDNIGSSEVSNPVESQPIAQEHSLNQTYQTGNSKTTENVSQAGYDQWYNRNTPAAQPEGGWYANDRARPQKQWSPEQNVENYENIQQSSEFVNLEVVAPVLQERDIYGSRDSINRETLDNDPKLVSSPSKETATSRDFRQEANNVEVPALQQPQPPLQVEQAPDNYEFASNDRNTFLETGELTDSHQEHEPTPPSQDDENDEVPNDIPFLREVPGQSSSTDPRRNDPTGQEQYVQTPRTSDPRRNDPSGQEQSVLGRNIPERTERRDVPSGQERNIPLLSRGDSDTLERRNDPSGRERSLPPQQSRNDPSGEERIPSQSQTIPEPAETREVPGRGNETEDPVQQTHSGIRQIPGGASPNESVQIPDDRSDARVVTGSQEVATSVPMAAMQDPPNESRNKREEAVGASVAENSGVPGPPNRRDSYEDGDDEGSGNSRDESRDRRRDGSPSGRRYDYDRKGRFYDRDREYEEDYFYDRRRGPDYERAYNSREDLDRRDPSYRDDDRRHPSRDDLDRRGREDVDRRVRGKDDPDDSRRRLDDRRRDRVDDPRRRDRDPRNFDPRFPRDRDYPDRDRRRDDRRRRYDEYETREPFRREYYDDPYGRGSRPSSRSSYNDRDRDYYLRARDPYYAYNGYGGYDYGTNYNNNYYAYFDNLRRTNPVAYAEWYNKYYANQHQQSQAARNVGSYTEDRASVHSGRSSCDDRITGDKRTLDLLEDSLNDAPRKFFTAHVLGSFTIGSLLHVYANNPTDGEKAKVDIFRVDSLTLHDPVARELRAYPGPLIKQVGVTHKKTIIEYCENKIKKADVNEDMDDSASYILLYELMIMLIQQNGNVVGVDIAALLLRNKDAYPYDANKQHVPVRRESVMSQRSGSLVGEGSVHEGSTSHEKEDANKPKKPLTVEQMTNEFRDTLLYGLVQEALEYAMDQGLWGHALFLASKLDKRTHASVMTRFANSLPAHDPLQTLYQLHSGRVPASVTCVADPKWDDWRPHLAMIISNTSANPEINRRSITTLGDTLAARGNIHGAHFCYILAQIDFGPYGASAGKLVLIGSNHNKPYSEFVTLEAVMLTEIYEYARNLSEPGFTLADLQTFKFDLAVKMVDYGLIEKALLYIEQIAVNITNEPAKYKRSFIEQVYTIGDRIKYHDPVCKDSLEDAANLAWLNNLSEIVGKCQTGEIIQDDLHDPRTVTDMHQTLQTQKHHEIQQQQHKWSVAQPDYSDGPTSLMEGSTMDPQSEWQPMSLPTNIQDPYNPSSQYVDNSMDPSQYQQNQHQQDYWNQQTYSQQDYSSQDYTQADWQTQQAQAQYPSEQTDADNQQQDKWNYESEKEEKSATPEPQPTISMAPSSSKQYDPLEELDSLDTPRAGSKATAEEKKVIEKQSDKKAAGGSGSWFGGLFSKLAPKPKNQMILPDDSNPTIVWDPVAKKWTNKDEDGEGTSGPLAPPPKATDIGFRASAAESNAPTIPNPSASSSAIPDDLSVVNSSKLLTGSNMYKMPKGRSLRANYIDVMNPSGTKGTAPPSNVPTPVTSPLVPMAASSPQLFVPAPVNDPNAPVDFLTPTPAAAVTENASQGLSRWSSTSSLSREVQSYTMRDPRLLQREKGPMMFNPTDMKDRSMKNTPRSRYPPR</sequence>
<feature type="compositionally biased region" description="Polar residues" evidence="6">
    <location>
        <begin position="99"/>
        <end position="111"/>
    </location>
</feature>
<feature type="compositionally biased region" description="Polar residues" evidence="6">
    <location>
        <begin position="129"/>
        <end position="165"/>
    </location>
</feature>
<feature type="compositionally biased region" description="Basic and acidic residues" evidence="6">
    <location>
        <begin position="1000"/>
        <end position="1142"/>
    </location>
</feature>
<dbReference type="GO" id="GO:0012507">
    <property type="term" value="C:ER to Golgi transport vesicle membrane"/>
    <property type="evidence" value="ECO:0007669"/>
    <property type="project" value="TreeGrafter"/>
</dbReference>
<dbReference type="Gene3D" id="1.25.40.1030">
    <property type="match status" value="1"/>
</dbReference>
<feature type="compositionally biased region" description="Basic and acidic residues" evidence="6">
    <location>
        <begin position="1929"/>
        <end position="1944"/>
    </location>
</feature>
<feature type="compositionally biased region" description="Low complexity" evidence="6">
    <location>
        <begin position="315"/>
        <end position="329"/>
    </location>
</feature>
<evidence type="ECO:0000313" key="8">
    <source>
        <dbReference type="Proteomes" id="UP000694920"/>
    </source>
</evidence>
<evidence type="ECO:0000256" key="5">
    <source>
        <dbReference type="ARBA" id="ARBA00022892"/>
    </source>
</evidence>
<dbReference type="CTD" id="32209"/>
<feature type="compositionally biased region" description="Basic and acidic residues" evidence="6">
    <location>
        <begin position="677"/>
        <end position="687"/>
    </location>
</feature>
<evidence type="ECO:0000256" key="6">
    <source>
        <dbReference type="SAM" id="MobiDB-lite"/>
    </source>
</evidence>
<organism evidence="8 11">
    <name type="scientific">Cephus cinctus</name>
    <name type="common">Wheat stem sawfly</name>
    <dbReference type="NCBI Taxonomy" id="211228"/>
    <lineage>
        <taxon>Eukaryota</taxon>
        <taxon>Metazoa</taxon>
        <taxon>Ecdysozoa</taxon>
        <taxon>Arthropoda</taxon>
        <taxon>Hexapoda</taxon>
        <taxon>Insecta</taxon>
        <taxon>Pterygota</taxon>
        <taxon>Neoptera</taxon>
        <taxon>Endopterygota</taxon>
        <taxon>Hymenoptera</taxon>
        <taxon>Cephoidea</taxon>
        <taxon>Cephidae</taxon>
        <taxon>Cephus</taxon>
    </lineage>
</organism>
<evidence type="ECO:0000256" key="3">
    <source>
        <dbReference type="ARBA" id="ARBA00022448"/>
    </source>
</evidence>
<dbReference type="KEGG" id="ccin:107265717"/>
<dbReference type="PANTHER" id="PTHR13402:SF6">
    <property type="entry name" value="SECRETORY 16, ISOFORM I"/>
    <property type="match status" value="1"/>
</dbReference>
<feature type="compositionally biased region" description="Basic and acidic residues" evidence="6">
    <location>
        <begin position="1881"/>
        <end position="1892"/>
    </location>
</feature>
<evidence type="ECO:0000259" key="7">
    <source>
        <dbReference type="Pfam" id="PF12931"/>
    </source>
</evidence>
<feature type="compositionally biased region" description="Polar residues" evidence="6">
    <location>
        <begin position="1792"/>
        <end position="1825"/>
    </location>
</feature>
<feature type="compositionally biased region" description="Polar residues" evidence="6">
    <location>
        <begin position="330"/>
        <end position="349"/>
    </location>
</feature>
<feature type="compositionally biased region" description="Polar residues" evidence="6">
    <location>
        <begin position="1898"/>
        <end position="1909"/>
    </location>
</feature>
<proteinExistence type="inferred from homology"/>
<feature type="region of interest" description="Disordered" evidence="6">
    <location>
        <begin position="526"/>
        <end position="580"/>
    </location>
</feature>
<feature type="region of interest" description="Disordered" evidence="6">
    <location>
        <begin position="1158"/>
        <end position="1181"/>
    </location>
</feature>
<dbReference type="GO" id="GO:0007030">
    <property type="term" value="P:Golgi organization"/>
    <property type="evidence" value="ECO:0007669"/>
    <property type="project" value="TreeGrafter"/>
</dbReference>
<comment type="similarity">
    <text evidence="2">Belongs to the SEC16 family.</text>
</comment>
<dbReference type="GO" id="GO:0070971">
    <property type="term" value="C:endoplasmic reticulum exit site"/>
    <property type="evidence" value="ECO:0007669"/>
    <property type="project" value="TreeGrafter"/>
</dbReference>
<dbReference type="RefSeq" id="XP_015590946.1">
    <property type="nucleotide sequence ID" value="XM_015735460.2"/>
</dbReference>
<feature type="region of interest" description="Disordered" evidence="6">
    <location>
        <begin position="381"/>
        <end position="429"/>
    </location>
</feature>
<feature type="compositionally biased region" description="Basic and acidic residues" evidence="6">
    <location>
        <begin position="847"/>
        <end position="864"/>
    </location>
</feature>